<accession>A0ABQ1ERI7</accession>
<keyword evidence="4" id="KW-1185">Reference proteome</keyword>
<evidence type="ECO:0000256" key="1">
    <source>
        <dbReference type="SAM" id="Phobius"/>
    </source>
</evidence>
<gene>
    <name evidence="3" type="ORF">GCM10008018_31290</name>
</gene>
<dbReference type="EMBL" id="BMHE01000014">
    <property type="protein sequence ID" value="GFZ83092.1"/>
    <property type="molecule type" value="Genomic_DNA"/>
</dbReference>
<dbReference type="Pfam" id="PF13490">
    <property type="entry name" value="zf-HC2"/>
    <property type="match status" value="1"/>
</dbReference>
<proteinExistence type="predicted"/>
<feature type="domain" description="Putative zinc-finger" evidence="2">
    <location>
        <begin position="7"/>
        <end position="41"/>
    </location>
</feature>
<feature type="transmembrane region" description="Helical" evidence="1">
    <location>
        <begin position="78"/>
        <end position="97"/>
    </location>
</feature>
<sequence length="227" mass="26069">MEQRLNCNFVQDILPNYIEGLTSDITNKAIQEHLATCVDCRKALDSMTREMQETKGMKVVQQKQINFLKKIKRKQWKIAGINVFISVIVLFGALYFVSNRDFPVSSTNVTISQVYQMNDGSIHYSVSANVKGYISYISRIFPSGDGESEIIRIYEHRRLFSNQSKGIVLLPEKWSSLPDSNANKEKTVIYYEGTDKNDKIIVWMKGMDIPKATAEQEANYKNFRDSK</sequence>
<keyword evidence="1" id="KW-0472">Membrane</keyword>
<protein>
    <recommendedName>
        <fullName evidence="2">Putative zinc-finger domain-containing protein</fullName>
    </recommendedName>
</protein>
<evidence type="ECO:0000313" key="4">
    <source>
        <dbReference type="Proteomes" id="UP000615455"/>
    </source>
</evidence>
<dbReference type="RefSeq" id="WP_189012777.1">
    <property type="nucleotide sequence ID" value="NZ_BMHE01000014.1"/>
</dbReference>
<evidence type="ECO:0000313" key="3">
    <source>
        <dbReference type="EMBL" id="GFZ83092.1"/>
    </source>
</evidence>
<name>A0ABQ1ERI7_9BACL</name>
<evidence type="ECO:0000259" key="2">
    <source>
        <dbReference type="Pfam" id="PF13490"/>
    </source>
</evidence>
<reference evidence="4" key="1">
    <citation type="journal article" date="2019" name="Int. J. Syst. Evol. Microbiol.">
        <title>The Global Catalogue of Microorganisms (GCM) 10K type strain sequencing project: providing services to taxonomists for standard genome sequencing and annotation.</title>
        <authorList>
            <consortium name="The Broad Institute Genomics Platform"/>
            <consortium name="The Broad Institute Genome Sequencing Center for Infectious Disease"/>
            <person name="Wu L."/>
            <person name="Ma J."/>
        </authorList>
    </citation>
    <scope>NUCLEOTIDE SEQUENCE [LARGE SCALE GENOMIC DNA]</scope>
    <source>
        <strain evidence="4">CGMCC 1.15043</strain>
    </source>
</reference>
<keyword evidence="1" id="KW-1133">Transmembrane helix</keyword>
<comment type="caution">
    <text evidence="3">The sequence shown here is derived from an EMBL/GenBank/DDBJ whole genome shotgun (WGS) entry which is preliminary data.</text>
</comment>
<keyword evidence="1" id="KW-0812">Transmembrane</keyword>
<dbReference type="Proteomes" id="UP000615455">
    <property type="component" value="Unassembled WGS sequence"/>
</dbReference>
<dbReference type="InterPro" id="IPR027383">
    <property type="entry name" value="Znf_put"/>
</dbReference>
<organism evidence="3 4">
    <name type="scientific">Paenibacillus marchantiophytorum</name>
    <dbReference type="NCBI Taxonomy" id="1619310"/>
    <lineage>
        <taxon>Bacteria</taxon>
        <taxon>Bacillati</taxon>
        <taxon>Bacillota</taxon>
        <taxon>Bacilli</taxon>
        <taxon>Bacillales</taxon>
        <taxon>Paenibacillaceae</taxon>
        <taxon>Paenibacillus</taxon>
    </lineage>
</organism>